<dbReference type="PANTHER" id="PTHR33498:SF1">
    <property type="entry name" value="TRANSPOSASE FOR INSERTION SEQUENCE ELEMENT IS1557"/>
    <property type="match status" value="1"/>
</dbReference>
<accession>A0A1Y5PRW1</accession>
<dbReference type="InterPro" id="IPR047951">
    <property type="entry name" value="Transpos_ISL3"/>
</dbReference>
<dbReference type="EMBL" id="LT598653">
    <property type="protein sequence ID" value="SBV32733.1"/>
    <property type="molecule type" value="Genomic_DNA"/>
</dbReference>
<dbReference type="PANTHER" id="PTHR33498">
    <property type="entry name" value="TRANSPOSASE FOR INSERTION SEQUENCE ELEMENT IS1557"/>
    <property type="match status" value="1"/>
</dbReference>
<name>A0A1Y5PRW1_9SPHN</name>
<evidence type="ECO:0000259" key="2">
    <source>
        <dbReference type="Pfam" id="PF13542"/>
    </source>
</evidence>
<dbReference type="InterPro" id="IPR032877">
    <property type="entry name" value="Transposase_HTH"/>
</dbReference>
<dbReference type="Pfam" id="PF01610">
    <property type="entry name" value="DDE_Tnp_ISL3"/>
    <property type="match status" value="1"/>
</dbReference>
<dbReference type="KEGG" id="sphu:SPPYR_1613"/>
<proteinExistence type="predicted"/>
<protein>
    <submittedName>
        <fullName evidence="3">Transposase</fullName>
    </submittedName>
</protein>
<evidence type="ECO:0000259" key="1">
    <source>
        <dbReference type="Pfam" id="PF01610"/>
    </source>
</evidence>
<dbReference type="AlphaFoldDB" id="A0A1Y5PRW1"/>
<feature type="domain" description="Transposase IS204/IS1001/IS1096/IS1165 helix-turn-helix" evidence="2">
    <location>
        <begin position="83"/>
        <end position="126"/>
    </location>
</feature>
<organism evidence="3">
    <name type="scientific">uncultured Sphingopyxis sp</name>
    <dbReference type="NCBI Taxonomy" id="310581"/>
    <lineage>
        <taxon>Bacteria</taxon>
        <taxon>Pseudomonadati</taxon>
        <taxon>Pseudomonadota</taxon>
        <taxon>Alphaproteobacteria</taxon>
        <taxon>Sphingomonadales</taxon>
        <taxon>Sphingomonadaceae</taxon>
        <taxon>Sphingopyxis</taxon>
        <taxon>environmental samples</taxon>
    </lineage>
</organism>
<gene>
    <name evidence="3" type="ORF">SPPYR_1613</name>
</gene>
<dbReference type="NCBIfam" id="NF033550">
    <property type="entry name" value="transpos_ISL3"/>
    <property type="match status" value="1"/>
</dbReference>
<feature type="domain" description="Transposase IS204/IS1001/IS1096/IS1165 DDE" evidence="1">
    <location>
        <begin position="148"/>
        <end position="381"/>
    </location>
</feature>
<dbReference type="Pfam" id="PF13542">
    <property type="entry name" value="HTH_Tnp_ISL3"/>
    <property type="match status" value="1"/>
</dbReference>
<evidence type="ECO:0000313" key="3">
    <source>
        <dbReference type="EMBL" id="SBV32733.1"/>
    </source>
</evidence>
<reference evidence="3" key="1">
    <citation type="submission" date="2016-03" db="EMBL/GenBank/DDBJ databases">
        <authorList>
            <person name="Ploux O."/>
        </authorList>
    </citation>
    <scope>NUCLEOTIDE SEQUENCE</scope>
    <source>
        <strain evidence="3">UC10</strain>
    </source>
</reference>
<sequence>MLMPDWSVSDVYVDENDTYQITATYDLAPDECARCEDPARLVKRGATTRIFVDAPVHGRHTFIHVRHNKYTCRTCGASFKQILPGMHHTRRMTKRLVEYIEKQSLLKPIAHVAEDTGVSETTVWEISKAYFARLSEHHARNLRAPRHIGIDELALVNKQMRAIFINLEDSWPFELLRNRTLKSVQNFLMKIPNRGDVEAVTMDMCDYYRTAVKRTMPQAAIIVDRWHMADKVNGAMDEARRRYQRKIHRGRVKALKGVNGIFLKRRSELSGSEEIELGGWLANSEELYATYEAKEALLSIWDLHDRATAEEALDEWRARIPNDDKHVFAGVAGVIDDWRTEILNFFDHGRLTNGPTEARNGAIKRVYNYGAGYDFESIRARALFGKRPGRRKEEADAKDEAWRARKPVCIRCSQPIDAAALMEDWKAYVAPLMEPPPRVHEHALCEECSKPEAWS</sequence>
<dbReference type="InterPro" id="IPR002560">
    <property type="entry name" value="Transposase_DDE"/>
</dbReference>